<evidence type="ECO:0000313" key="8">
    <source>
        <dbReference type="Proteomes" id="UP001525890"/>
    </source>
</evidence>
<keyword evidence="3 6" id="KW-0812">Transmembrane</keyword>
<dbReference type="Proteomes" id="UP001525890">
    <property type="component" value="Unassembled WGS sequence"/>
</dbReference>
<evidence type="ECO:0000256" key="2">
    <source>
        <dbReference type="ARBA" id="ARBA00009773"/>
    </source>
</evidence>
<dbReference type="EMBL" id="JAMXFF010000027">
    <property type="protein sequence ID" value="MCT7968109.1"/>
    <property type="molecule type" value="Genomic_DNA"/>
</dbReference>
<gene>
    <name evidence="7" type="ORF">NG799_17490</name>
</gene>
<dbReference type="Pfam" id="PF01594">
    <property type="entry name" value="AI-2E_transport"/>
    <property type="match status" value="1"/>
</dbReference>
<feature type="transmembrane region" description="Helical" evidence="6">
    <location>
        <begin position="313"/>
        <end position="334"/>
    </location>
</feature>
<feature type="transmembrane region" description="Helical" evidence="6">
    <location>
        <begin position="245"/>
        <end position="264"/>
    </location>
</feature>
<keyword evidence="5 6" id="KW-0472">Membrane</keyword>
<evidence type="ECO:0000256" key="6">
    <source>
        <dbReference type="SAM" id="Phobius"/>
    </source>
</evidence>
<sequence length="370" mass="41328">MDHKGGVNLNFGSLIGAIAFIVSLIILWEIRTVLLLIFAAVAFATVLNRMVRRLERSRLNRGFAIALTIGLLFAILGLFFLLIFPTVVAQFKELVELLPQTLAQLRQWYRWLENVIPNQFIADLQNIEFLSERLSNIGLSWFGGFFSIFSNSLDFVLNLLLVLVLIVMLLANPNLYRQGFMLLFPAFYRRRVEEILQGCEHNLVGWAIGRIFNMTFIAIASGIGLWIIGVPLALVNAIISALLSYIPNLGPILGSIPPIALAFLDSPVKGVIVIVFYLFIEQLEGLVLTPMIMENEISLPPAVTLTSMLIFSQFFGLLGLFLALPIVAVLQIWVKEVLVKDVMNNWTRQGAYSSHAKDTLPGEPLTDSEP</sequence>
<proteinExistence type="inferred from homology"/>
<feature type="transmembrane region" description="Helical" evidence="6">
    <location>
        <begin position="141"/>
        <end position="171"/>
    </location>
</feature>
<keyword evidence="4 6" id="KW-1133">Transmembrane helix</keyword>
<feature type="transmembrane region" description="Helical" evidence="6">
    <location>
        <begin position="216"/>
        <end position="239"/>
    </location>
</feature>
<evidence type="ECO:0000256" key="1">
    <source>
        <dbReference type="ARBA" id="ARBA00004141"/>
    </source>
</evidence>
<dbReference type="InterPro" id="IPR002549">
    <property type="entry name" value="AI-2E-like"/>
</dbReference>
<comment type="caution">
    <text evidence="7">The sequence shown here is derived from an EMBL/GenBank/DDBJ whole genome shotgun (WGS) entry which is preliminary data.</text>
</comment>
<dbReference type="PANTHER" id="PTHR21716:SF62">
    <property type="entry name" value="TRANSPORT PROTEIN YDBI-RELATED"/>
    <property type="match status" value="1"/>
</dbReference>
<feature type="transmembrane region" description="Helical" evidence="6">
    <location>
        <begin position="33"/>
        <end position="51"/>
    </location>
</feature>
<keyword evidence="8" id="KW-1185">Reference proteome</keyword>
<evidence type="ECO:0000256" key="3">
    <source>
        <dbReference type="ARBA" id="ARBA00022692"/>
    </source>
</evidence>
<reference evidence="7 8" key="1">
    <citation type="journal article" date="2022" name="Front. Microbiol.">
        <title>High genomic differentiation and limited gene flow indicate recent cryptic speciation within the genus Laspinema (cyanobacteria).</title>
        <authorList>
            <person name="Stanojkovic A."/>
            <person name="Skoupy S."/>
            <person name="Skaloud P."/>
            <person name="Dvorak P."/>
        </authorList>
    </citation>
    <scope>NUCLEOTIDE SEQUENCE [LARGE SCALE GENOMIC DNA]</scope>
    <source>
        <strain evidence="7 8">D2a</strain>
    </source>
</reference>
<protein>
    <submittedName>
        <fullName evidence="7">AI-2E family transporter</fullName>
    </submittedName>
</protein>
<dbReference type="PANTHER" id="PTHR21716">
    <property type="entry name" value="TRANSMEMBRANE PROTEIN"/>
    <property type="match status" value="1"/>
</dbReference>
<dbReference type="RefSeq" id="WP_368007652.1">
    <property type="nucleotide sequence ID" value="NZ_JAMXFF010000027.1"/>
</dbReference>
<name>A0ABT2MTP3_9CYAN</name>
<feature type="transmembrane region" description="Helical" evidence="6">
    <location>
        <begin position="7"/>
        <end position="27"/>
    </location>
</feature>
<evidence type="ECO:0000313" key="7">
    <source>
        <dbReference type="EMBL" id="MCT7968109.1"/>
    </source>
</evidence>
<evidence type="ECO:0000256" key="5">
    <source>
        <dbReference type="ARBA" id="ARBA00023136"/>
    </source>
</evidence>
<comment type="similarity">
    <text evidence="2">Belongs to the autoinducer-2 exporter (AI-2E) (TC 2.A.86) family.</text>
</comment>
<feature type="transmembrane region" description="Helical" evidence="6">
    <location>
        <begin position="63"/>
        <end position="84"/>
    </location>
</feature>
<feature type="transmembrane region" description="Helical" evidence="6">
    <location>
        <begin position="271"/>
        <end position="293"/>
    </location>
</feature>
<comment type="subcellular location">
    <subcellularLocation>
        <location evidence="1">Membrane</location>
        <topology evidence="1">Multi-pass membrane protein</topology>
    </subcellularLocation>
</comment>
<organism evidence="7 8">
    <name type="scientific">Laspinema palackyanum D2a</name>
    <dbReference type="NCBI Taxonomy" id="2953684"/>
    <lineage>
        <taxon>Bacteria</taxon>
        <taxon>Bacillati</taxon>
        <taxon>Cyanobacteriota</taxon>
        <taxon>Cyanophyceae</taxon>
        <taxon>Oscillatoriophycideae</taxon>
        <taxon>Oscillatoriales</taxon>
        <taxon>Laspinemataceae</taxon>
        <taxon>Laspinema</taxon>
        <taxon>Laspinema palackyanum</taxon>
    </lineage>
</organism>
<accession>A0ABT2MTP3</accession>
<evidence type="ECO:0000256" key="4">
    <source>
        <dbReference type="ARBA" id="ARBA00022989"/>
    </source>
</evidence>